<dbReference type="SMART" id="SM00317">
    <property type="entry name" value="SET"/>
    <property type="match status" value="1"/>
</dbReference>
<feature type="domain" description="SET" evidence="9">
    <location>
        <begin position="405"/>
        <end position="549"/>
    </location>
</feature>
<evidence type="ECO:0000313" key="13">
    <source>
        <dbReference type="EMBL" id="KAF5197793.1"/>
    </source>
</evidence>
<dbReference type="InterPro" id="IPR051357">
    <property type="entry name" value="H3K9_HMTase_SUVAR3-9"/>
</dbReference>
<dbReference type="PANTHER" id="PTHR45660">
    <property type="entry name" value="HISTONE-LYSINE N-METHYLTRANSFERASE SETMAR"/>
    <property type="match status" value="1"/>
</dbReference>
<dbReference type="SUPFAM" id="SSF88697">
    <property type="entry name" value="PUA domain-like"/>
    <property type="match status" value="1"/>
</dbReference>
<comment type="caution">
    <text evidence="13">The sequence shown here is derived from an EMBL/GenBank/DDBJ whole genome shotgun (WGS) entry which is preliminary data.</text>
</comment>
<keyword evidence="6" id="KW-0156">Chromatin regulator</keyword>
<dbReference type="InterPro" id="IPR001214">
    <property type="entry name" value="SET_dom"/>
</dbReference>
<name>A0A7J6WLE6_THATH</name>
<dbReference type="PROSITE" id="PS50868">
    <property type="entry name" value="POST_SET"/>
    <property type="match status" value="1"/>
</dbReference>
<keyword evidence="7 8" id="KW-0539">Nucleus</keyword>
<dbReference type="SUPFAM" id="SSF82199">
    <property type="entry name" value="SET domain"/>
    <property type="match status" value="1"/>
</dbReference>
<evidence type="ECO:0000256" key="7">
    <source>
        <dbReference type="ARBA" id="ARBA00023242"/>
    </source>
</evidence>
<dbReference type="Gene3D" id="2.170.270.10">
    <property type="entry name" value="SET domain"/>
    <property type="match status" value="1"/>
</dbReference>
<dbReference type="InterPro" id="IPR015947">
    <property type="entry name" value="PUA-like_sf"/>
</dbReference>
<dbReference type="Pfam" id="PF00856">
    <property type="entry name" value="SET"/>
    <property type="match status" value="1"/>
</dbReference>
<sequence length="579" mass="64787">MSSNYFPRRQISAIRDFPEGCGRKSKEEDECVEPIAIRRRLGNGESKLTFEKKLVRPGGVTASKVKDTLRLFQTICRIILRDEERKSKDGSSIRRVDYESWKIMKANNKLLNIGDKGVGNVPGVEVGDEYHYRVELCLIGLHRQTQGGIDYMGSGDNVLATSIVASGGYDDKMDGSDILIYSGQGGEPGPRKKVATDQVLKRGNLALRNSMVAKTPVRVIRGFKQTKGQTWSEARMDMAAALVYDGLYLVTDYWKEQGCFGTNVFKFKLERMKGQPELGIKELKRSYKASTRIGICVYDISEGAEKMRIAAVNTVDNEKPPPFVYKARMEYPQRYNPTPTQGCACINGCSSLTKCPCTEKNGGQIPFNHNGALVETKPLIYECGRSCKCPLTSCYNRVSQRGIKLPLEVFKTRNKGWGVRCLSSIPSGSFICEYTGELLQDMEAEERTGADEYMFDIGNKYDEHGLLRGLSNILSELRSNSVCATVENCGFTIDAAKCGNVGRFINHSCSPNLCAQNVLYDHHDKRMPHIMFFAVVNIPPLQELTYHYNYKVDQVVDSDGNIKKKNCYCGSSECTGRMY</sequence>
<comment type="subcellular location">
    <subcellularLocation>
        <location evidence="1">Chromosome</location>
    </subcellularLocation>
    <subcellularLocation>
        <location evidence="8">Nucleus</location>
    </subcellularLocation>
</comment>
<dbReference type="InterPro" id="IPR007728">
    <property type="entry name" value="Pre-SET_dom"/>
</dbReference>
<feature type="domain" description="Pre-SET" evidence="10">
    <location>
        <begin position="341"/>
        <end position="402"/>
    </location>
</feature>
<dbReference type="InterPro" id="IPR025794">
    <property type="entry name" value="H3-K9-MeTrfase_plant"/>
</dbReference>
<dbReference type="Pfam" id="PF05033">
    <property type="entry name" value="Pre-SET"/>
    <property type="match status" value="1"/>
</dbReference>
<dbReference type="AlphaFoldDB" id="A0A7J6WLE6"/>
<dbReference type="InterPro" id="IPR003105">
    <property type="entry name" value="SRA_YDG"/>
</dbReference>
<dbReference type="GO" id="GO:0005634">
    <property type="term" value="C:nucleus"/>
    <property type="evidence" value="ECO:0007669"/>
    <property type="project" value="UniProtKB-SubCell"/>
</dbReference>
<dbReference type="Gene3D" id="2.30.280.10">
    <property type="entry name" value="SRA-YDG"/>
    <property type="match status" value="1"/>
</dbReference>
<organism evidence="13 14">
    <name type="scientific">Thalictrum thalictroides</name>
    <name type="common">Rue-anemone</name>
    <name type="synonym">Anemone thalictroides</name>
    <dbReference type="NCBI Taxonomy" id="46969"/>
    <lineage>
        <taxon>Eukaryota</taxon>
        <taxon>Viridiplantae</taxon>
        <taxon>Streptophyta</taxon>
        <taxon>Embryophyta</taxon>
        <taxon>Tracheophyta</taxon>
        <taxon>Spermatophyta</taxon>
        <taxon>Magnoliopsida</taxon>
        <taxon>Ranunculales</taxon>
        <taxon>Ranunculaceae</taxon>
        <taxon>Thalictroideae</taxon>
        <taxon>Thalictrum</taxon>
    </lineage>
</organism>
<evidence type="ECO:0000256" key="5">
    <source>
        <dbReference type="ARBA" id="ARBA00022691"/>
    </source>
</evidence>
<evidence type="ECO:0000259" key="9">
    <source>
        <dbReference type="PROSITE" id="PS50280"/>
    </source>
</evidence>
<keyword evidence="3 13" id="KW-0489">Methyltransferase</keyword>
<dbReference type="PROSITE" id="PS50867">
    <property type="entry name" value="PRE_SET"/>
    <property type="match status" value="1"/>
</dbReference>
<reference evidence="13 14" key="1">
    <citation type="submission" date="2020-06" db="EMBL/GenBank/DDBJ databases">
        <title>Transcriptomic and genomic resources for Thalictrum thalictroides and T. hernandezii: Facilitating candidate gene discovery in an emerging model plant lineage.</title>
        <authorList>
            <person name="Arias T."/>
            <person name="Riano-Pachon D.M."/>
            <person name="Di Stilio V.S."/>
        </authorList>
    </citation>
    <scope>NUCLEOTIDE SEQUENCE [LARGE SCALE GENOMIC DNA]</scope>
    <source>
        <strain evidence="14">cv. WT478/WT964</strain>
        <tissue evidence="13">Leaves</tissue>
    </source>
</reference>
<evidence type="ECO:0000256" key="4">
    <source>
        <dbReference type="ARBA" id="ARBA00022679"/>
    </source>
</evidence>
<dbReference type="InterPro" id="IPR003616">
    <property type="entry name" value="Post-SET_dom"/>
</dbReference>
<dbReference type="Proteomes" id="UP000554482">
    <property type="component" value="Unassembled WGS sequence"/>
</dbReference>
<dbReference type="Pfam" id="PF02182">
    <property type="entry name" value="SAD_SRA"/>
    <property type="match status" value="1"/>
</dbReference>
<evidence type="ECO:0000256" key="3">
    <source>
        <dbReference type="ARBA" id="ARBA00022603"/>
    </source>
</evidence>
<accession>A0A7J6WLE6</accession>
<dbReference type="GO" id="GO:0042054">
    <property type="term" value="F:histone methyltransferase activity"/>
    <property type="evidence" value="ECO:0007669"/>
    <property type="project" value="InterPro"/>
</dbReference>
<evidence type="ECO:0000256" key="2">
    <source>
        <dbReference type="ARBA" id="ARBA00022454"/>
    </source>
</evidence>
<dbReference type="EMBL" id="JABWDY010014213">
    <property type="protein sequence ID" value="KAF5197793.1"/>
    <property type="molecule type" value="Genomic_DNA"/>
</dbReference>
<dbReference type="SMART" id="SM00466">
    <property type="entry name" value="SRA"/>
    <property type="match status" value="1"/>
</dbReference>
<evidence type="ECO:0000256" key="8">
    <source>
        <dbReference type="PROSITE-ProRule" id="PRU00358"/>
    </source>
</evidence>
<keyword evidence="4 13" id="KW-0808">Transferase</keyword>
<evidence type="ECO:0000313" key="14">
    <source>
        <dbReference type="Proteomes" id="UP000554482"/>
    </source>
</evidence>
<evidence type="ECO:0000256" key="1">
    <source>
        <dbReference type="ARBA" id="ARBA00004286"/>
    </source>
</evidence>
<dbReference type="SMART" id="SM00508">
    <property type="entry name" value="PostSET"/>
    <property type="match status" value="1"/>
</dbReference>
<dbReference type="InterPro" id="IPR036987">
    <property type="entry name" value="SRA-YDG_sf"/>
</dbReference>
<dbReference type="PROSITE" id="PS50280">
    <property type="entry name" value="SET"/>
    <property type="match status" value="1"/>
</dbReference>
<proteinExistence type="predicted"/>
<dbReference type="OrthoDB" id="5792673at2759"/>
<dbReference type="PROSITE" id="PS51575">
    <property type="entry name" value="SAM_MT43_SUVAR39_2"/>
    <property type="match status" value="1"/>
</dbReference>
<evidence type="ECO:0000259" key="10">
    <source>
        <dbReference type="PROSITE" id="PS50867"/>
    </source>
</evidence>
<keyword evidence="2" id="KW-0158">Chromosome</keyword>
<evidence type="ECO:0000259" key="12">
    <source>
        <dbReference type="PROSITE" id="PS51015"/>
    </source>
</evidence>
<evidence type="ECO:0000259" key="11">
    <source>
        <dbReference type="PROSITE" id="PS50868"/>
    </source>
</evidence>
<gene>
    <name evidence="13" type="ORF">FRX31_012621</name>
</gene>
<dbReference type="InterPro" id="IPR046341">
    <property type="entry name" value="SET_dom_sf"/>
</dbReference>
<protein>
    <submittedName>
        <fullName evidence="13">Histone-lysine N-methyltransferase, H3 lysine-9 specific SUVH6</fullName>
    </submittedName>
</protein>
<dbReference type="PANTHER" id="PTHR45660:SF46">
    <property type="entry name" value="HISTONE-LYSINE N-METHYLTRANSFERASE, H3 LYSINE-9 SPECIFIC SUVH6"/>
    <property type="match status" value="1"/>
</dbReference>
<feature type="domain" description="YDG" evidence="12">
    <location>
        <begin position="119"/>
        <end position="271"/>
    </location>
</feature>
<feature type="domain" description="Post-SET" evidence="11">
    <location>
        <begin position="563"/>
        <end position="579"/>
    </location>
</feature>
<keyword evidence="5" id="KW-0949">S-adenosyl-L-methionine</keyword>
<dbReference type="GO" id="GO:0008270">
    <property type="term" value="F:zinc ion binding"/>
    <property type="evidence" value="ECO:0007669"/>
    <property type="project" value="InterPro"/>
</dbReference>
<dbReference type="SMART" id="SM00468">
    <property type="entry name" value="PreSET"/>
    <property type="match status" value="1"/>
</dbReference>
<evidence type="ECO:0000256" key="6">
    <source>
        <dbReference type="ARBA" id="ARBA00022853"/>
    </source>
</evidence>
<dbReference type="PROSITE" id="PS51015">
    <property type="entry name" value="YDG"/>
    <property type="match status" value="1"/>
</dbReference>
<dbReference type="GO" id="GO:0003690">
    <property type="term" value="F:double-stranded DNA binding"/>
    <property type="evidence" value="ECO:0007669"/>
    <property type="project" value="TreeGrafter"/>
</dbReference>
<dbReference type="GO" id="GO:0032259">
    <property type="term" value="P:methylation"/>
    <property type="evidence" value="ECO:0007669"/>
    <property type="project" value="UniProtKB-KW"/>
</dbReference>
<dbReference type="GO" id="GO:0005694">
    <property type="term" value="C:chromosome"/>
    <property type="evidence" value="ECO:0007669"/>
    <property type="project" value="UniProtKB-SubCell"/>
</dbReference>
<keyword evidence="14" id="KW-1185">Reference proteome</keyword>